<dbReference type="InterPro" id="IPR000045">
    <property type="entry name" value="Prepilin_IV_endopep_pep"/>
</dbReference>
<evidence type="ECO:0000256" key="1">
    <source>
        <dbReference type="SAM" id="Phobius"/>
    </source>
</evidence>
<reference evidence="3 4" key="1">
    <citation type="submission" date="2015-03" db="EMBL/GenBank/DDBJ databases">
        <authorList>
            <person name="Murphy D."/>
        </authorList>
    </citation>
    <scope>NUCLEOTIDE SEQUENCE [LARGE SCALE GENOMIC DNA]</scope>
    <source>
        <strain evidence="3 4">BR165/97</strain>
    </source>
</reference>
<gene>
    <name evidence="3" type="ORF">ERS008530_03792</name>
</gene>
<keyword evidence="1" id="KW-0472">Membrane</keyword>
<evidence type="ECO:0000313" key="4">
    <source>
        <dbReference type="Proteomes" id="UP000038750"/>
    </source>
</evidence>
<feature type="transmembrane region" description="Helical" evidence="1">
    <location>
        <begin position="75"/>
        <end position="91"/>
    </location>
</feature>
<sequence>MSSTLLVLLLFSGLALEFTFRSHGPVLRQGNLFLLDYDRPIYSRQIIRLLQWITWSCALLVLLLNSVFTLSPSHLLQSFVLLIFSLNLIGLDAQERWLPLCFTNSFWFVGLLLTLLPGAALSPYTAAFTSLAAFLLLNLVYRILARKQPDALGLGDVHLLAGLCAWLPLPWLSGALVLYLLITVSLFGRKSPHPLAPWLLPAVILIHLIHPILATEGNIYVE</sequence>
<dbReference type="EMBL" id="CPZJ01000019">
    <property type="protein sequence ID" value="CNG45527.1"/>
    <property type="molecule type" value="Genomic_DNA"/>
</dbReference>
<evidence type="ECO:0000313" key="3">
    <source>
        <dbReference type="EMBL" id="CNG45527.1"/>
    </source>
</evidence>
<dbReference type="Proteomes" id="UP000038750">
    <property type="component" value="Unassembled WGS sequence"/>
</dbReference>
<feature type="domain" description="Prepilin type IV endopeptidase peptidase" evidence="2">
    <location>
        <begin position="79"/>
        <end position="184"/>
    </location>
</feature>
<protein>
    <submittedName>
        <fullName evidence="3">Type IV leader peptidase family</fullName>
    </submittedName>
</protein>
<dbReference type="GO" id="GO:0016020">
    <property type="term" value="C:membrane"/>
    <property type="evidence" value="ECO:0007669"/>
    <property type="project" value="InterPro"/>
</dbReference>
<feature type="transmembrane region" description="Helical" evidence="1">
    <location>
        <begin position="123"/>
        <end position="145"/>
    </location>
</feature>
<accession>A0A0T9MTA0</accession>
<dbReference type="RefSeq" id="WP_050074353.1">
    <property type="nucleotide sequence ID" value="NZ_CPZJ01000019.1"/>
</dbReference>
<organism evidence="3 4">
    <name type="scientific">Yersinia intermedia</name>
    <dbReference type="NCBI Taxonomy" id="631"/>
    <lineage>
        <taxon>Bacteria</taxon>
        <taxon>Pseudomonadati</taxon>
        <taxon>Pseudomonadota</taxon>
        <taxon>Gammaproteobacteria</taxon>
        <taxon>Enterobacterales</taxon>
        <taxon>Yersiniaceae</taxon>
        <taxon>Yersinia</taxon>
    </lineage>
</organism>
<dbReference type="Gene3D" id="1.20.120.1220">
    <property type="match status" value="1"/>
</dbReference>
<proteinExistence type="predicted"/>
<keyword evidence="1" id="KW-1133">Transmembrane helix</keyword>
<dbReference type="GO" id="GO:0004190">
    <property type="term" value="F:aspartic-type endopeptidase activity"/>
    <property type="evidence" value="ECO:0007669"/>
    <property type="project" value="InterPro"/>
</dbReference>
<feature type="transmembrane region" description="Helical" evidence="1">
    <location>
        <begin position="45"/>
        <end position="68"/>
    </location>
</feature>
<dbReference type="Pfam" id="PF01478">
    <property type="entry name" value="Peptidase_A24"/>
    <property type="match status" value="1"/>
</dbReference>
<feature type="transmembrane region" description="Helical" evidence="1">
    <location>
        <begin position="97"/>
        <end position="116"/>
    </location>
</feature>
<dbReference type="AlphaFoldDB" id="A0A0T9MTA0"/>
<feature type="transmembrane region" description="Helical" evidence="1">
    <location>
        <begin position="195"/>
        <end position="213"/>
    </location>
</feature>
<name>A0A0T9MTA0_YERIN</name>
<evidence type="ECO:0000259" key="2">
    <source>
        <dbReference type="Pfam" id="PF01478"/>
    </source>
</evidence>
<keyword evidence="1" id="KW-0812">Transmembrane</keyword>
<feature type="transmembrane region" description="Helical" evidence="1">
    <location>
        <begin position="165"/>
        <end position="188"/>
    </location>
</feature>
<dbReference type="OrthoDB" id="6495999at2"/>